<reference evidence="2 3" key="1">
    <citation type="journal article" date="2013" name="PLoS Genet.">
        <title>The genome and development-dependent transcriptomes of Pyronema confluens: a window into fungal evolution.</title>
        <authorList>
            <person name="Traeger S."/>
            <person name="Altegoer F."/>
            <person name="Freitag M."/>
            <person name="Gabaldon T."/>
            <person name="Kempken F."/>
            <person name="Kumar A."/>
            <person name="Marcet-Houben M."/>
            <person name="Poggeler S."/>
            <person name="Stajich J.E."/>
            <person name="Nowrousian M."/>
        </authorList>
    </citation>
    <scope>NUCLEOTIDE SEQUENCE [LARGE SCALE GENOMIC DNA]</scope>
    <source>
        <strain evidence="3">CBS 100304</strain>
        <tissue evidence="2">Vegetative mycelium</tissue>
    </source>
</reference>
<sequence length="128" mass="13992">MKFYSTLLSLVLLPLALALPQPATNSAHAHNKGDGIKTITQPQYTSDDGTGQMTIAGFDYGKGPVRMRFCSVNRCEVGGRGSLWYASDPGNGDCVNLNHFQNDKIVAYHVWDGCCAFYKGYGVQLRVL</sequence>
<dbReference type="AlphaFoldDB" id="U4L7C7"/>
<evidence type="ECO:0000256" key="1">
    <source>
        <dbReference type="SAM" id="SignalP"/>
    </source>
</evidence>
<gene>
    <name evidence="2" type="ORF">PCON_05497</name>
</gene>
<dbReference type="Proteomes" id="UP000018144">
    <property type="component" value="Unassembled WGS sequence"/>
</dbReference>
<evidence type="ECO:0000313" key="3">
    <source>
        <dbReference type="Proteomes" id="UP000018144"/>
    </source>
</evidence>
<keyword evidence="3" id="KW-1185">Reference proteome</keyword>
<keyword evidence="1" id="KW-0732">Signal</keyword>
<name>U4L7C7_PYROM</name>
<dbReference type="EMBL" id="HF935276">
    <property type="protein sequence ID" value="CCX05910.1"/>
    <property type="molecule type" value="Genomic_DNA"/>
</dbReference>
<organism evidence="2 3">
    <name type="scientific">Pyronema omphalodes (strain CBS 100304)</name>
    <name type="common">Pyronema confluens</name>
    <dbReference type="NCBI Taxonomy" id="1076935"/>
    <lineage>
        <taxon>Eukaryota</taxon>
        <taxon>Fungi</taxon>
        <taxon>Dikarya</taxon>
        <taxon>Ascomycota</taxon>
        <taxon>Pezizomycotina</taxon>
        <taxon>Pezizomycetes</taxon>
        <taxon>Pezizales</taxon>
        <taxon>Pyronemataceae</taxon>
        <taxon>Pyronema</taxon>
    </lineage>
</organism>
<protein>
    <submittedName>
        <fullName evidence="2">Uncharacterized protein</fullName>
    </submittedName>
</protein>
<feature type="chain" id="PRO_5004651718" evidence="1">
    <location>
        <begin position="19"/>
        <end position="128"/>
    </location>
</feature>
<evidence type="ECO:0000313" key="2">
    <source>
        <dbReference type="EMBL" id="CCX05910.1"/>
    </source>
</evidence>
<accession>U4L7C7</accession>
<feature type="signal peptide" evidence="1">
    <location>
        <begin position="1"/>
        <end position="18"/>
    </location>
</feature>
<proteinExistence type="predicted"/>